<dbReference type="GO" id="GO:0004519">
    <property type="term" value="F:endonuclease activity"/>
    <property type="evidence" value="ECO:0007669"/>
    <property type="project" value="UniProtKB-KW"/>
</dbReference>
<name>A0A0P0RFD7_9BURK</name>
<sequence>MASFPGSRPGFESTKSDIFSQKIFPSSEKEAETPSLHLSKNFPHPNDFATSIAPIGQASRGSFLYCILIWVELFRINWES</sequence>
<evidence type="ECO:0000313" key="2">
    <source>
        <dbReference type="EMBL" id="ALL67355.1"/>
    </source>
</evidence>
<evidence type="ECO:0000313" key="3">
    <source>
        <dbReference type="Proteomes" id="UP000019146"/>
    </source>
</evidence>
<dbReference type="KEGG" id="bcai:K788_0009196"/>
<feature type="region of interest" description="Disordered" evidence="1">
    <location>
        <begin position="1"/>
        <end position="20"/>
    </location>
</feature>
<organism evidence="2 3">
    <name type="scientific">Paraburkholderia caribensis MBA4</name>
    <dbReference type="NCBI Taxonomy" id="1323664"/>
    <lineage>
        <taxon>Bacteria</taxon>
        <taxon>Pseudomonadati</taxon>
        <taxon>Pseudomonadota</taxon>
        <taxon>Betaproteobacteria</taxon>
        <taxon>Burkholderiales</taxon>
        <taxon>Burkholderiaceae</taxon>
        <taxon>Paraburkholderia</taxon>
    </lineage>
</organism>
<accession>A0A0P0RFD7</accession>
<dbReference type="EMBL" id="CP012747">
    <property type="protein sequence ID" value="ALL67355.1"/>
    <property type="molecule type" value="Genomic_DNA"/>
</dbReference>
<gene>
    <name evidence="2" type="ORF">K788_0009196</name>
</gene>
<protein>
    <submittedName>
        <fullName evidence="2">Endonuclease domain-containing protein</fullName>
    </submittedName>
</protein>
<keyword evidence="2" id="KW-0540">Nuclease</keyword>
<keyword evidence="2" id="KW-0255">Endonuclease</keyword>
<reference evidence="2 3" key="1">
    <citation type="journal article" date="2014" name="Genome Announc.">
        <title>Draft Genome Sequence of the Haloacid-Degrading Burkholderia caribensis Strain MBA4.</title>
        <authorList>
            <person name="Pan Y."/>
            <person name="Kong K.F."/>
            <person name="Tsang J.S."/>
        </authorList>
    </citation>
    <scope>NUCLEOTIDE SEQUENCE [LARGE SCALE GENOMIC DNA]</scope>
    <source>
        <strain evidence="2 3">MBA4</strain>
    </source>
</reference>
<dbReference type="Proteomes" id="UP000019146">
    <property type="component" value="Chromosome 2"/>
</dbReference>
<evidence type="ECO:0000256" key="1">
    <source>
        <dbReference type="SAM" id="MobiDB-lite"/>
    </source>
</evidence>
<keyword evidence="2" id="KW-0378">Hydrolase</keyword>
<proteinExistence type="predicted"/>
<dbReference type="AlphaFoldDB" id="A0A0P0RFD7"/>